<name>A0A7V1CYP2_9GAMM</name>
<dbReference type="InterPro" id="IPR023614">
    <property type="entry name" value="Porin_dom_sf"/>
</dbReference>
<accession>A0A7V1CYP2</accession>
<dbReference type="Gene3D" id="2.40.160.10">
    <property type="entry name" value="Porin"/>
    <property type="match status" value="1"/>
</dbReference>
<proteinExistence type="predicted"/>
<dbReference type="SUPFAM" id="SSF56935">
    <property type="entry name" value="Porins"/>
    <property type="match status" value="1"/>
</dbReference>
<dbReference type="RefSeq" id="WP_304181559.1">
    <property type="nucleotide sequence ID" value="NZ_DRGM01000086.1"/>
</dbReference>
<dbReference type="Proteomes" id="UP000886188">
    <property type="component" value="Unassembled WGS sequence"/>
</dbReference>
<organism evidence="1">
    <name type="scientific">Pseudoalteromonas prydzensis</name>
    <dbReference type="NCBI Taxonomy" id="182141"/>
    <lineage>
        <taxon>Bacteria</taxon>
        <taxon>Pseudomonadati</taxon>
        <taxon>Pseudomonadota</taxon>
        <taxon>Gammaproteobacteria</taxon>
        <taxon>Alteromonadales</taxon>
        <taxon>Pseudoalteromonadaceae</taxon>
        <taxon>Pseudoalteromonas</taxon>
    </lineage>
</organism>
<dbReference type="EMBL" id="DRGM01000086">
    <property type="protein sequence ID" value="HEA16440.1"/>
    <property type="molecule type" value="Genomic_DNA"/>
</dbReference>
<protein>
    <recommendedName>
        <fullName evidence="2">Porin</fullName>
    </recommendedName>
</protein>
<evidence type="ECO:0008006" key="2">
    <source>
        <dbReference type="Google" id="ProtNLM"/>
    </source>
</evidence>
<dbReference type="AlphaFoldDB" id="A0A7V1CYP2"/>
<evidence type="ECO:0000313" key="1">
    <source>
        <dbReference type="EMBL" id="HEA16440.1"/>
    </source>
</evidence>
<comment type="caution">
    <text evidence="1">The sequence shown here is derived from an EMBL/GenBank/DDBJ whole genome shotgun (WGS) entry which is preliminary data.</text>
</comment>
<gene>
    <name evidence="1" type="ORF">ENH88_08340</name>
</gene>
<reference evidence="1" key="1">
    <citation type="journal article" date="2020" name="mSystems">
        <title>Genome- and Community-Level Interaction Insights into Carbon Utilization and Element Cycling Functions of Hydrothermarchaeota in Hydrothermal Sediment.</title>
        <authorList>
            <person name="Zhou Z."/>
            <person name="Liu Y."/>
            <person name="Xu W."/>
            <person name="Pan J."/>
            <person name="Luo Z.H."/>
            <person name="Li M."/>
        </authorList>
    </citation>
    <scope>NUCLEOTIDE SEQUENCE [LARGE SCALE GENOMIC DNA]</scope>
    <source>
        <strain evidence="1">HyVt-346</strain>
    </source>
</reference>
<sequence>MQQIFKLVLLVIALSVNIQVMAEPYIAYKNNLKCGTCHVNPNGGGLRTSFGNLYGHAMLPVEPLKLTSADVGKINDYLQLGGNFRSNLEYSKDENKVNSENASFRIDSAQLYLALNAKELGVTFYLDQQIAPGAAVNREAFAMYKFSNNHYIKMGKMYTPFDIRLEDDSAYVRQATGFNFDSSDNSIELGLDYTQSTVNLFISNGTSSVSNDDNKFLYGVRGEHQFANARVGSTLVLNDSDSSQQKIVNVYGAYTFADFTLLAEWDWILTKQSNGQDRTQLVGLFEVNYQWRQGLNFKLTSEYYDPNKDIDENQETRFSFVTEYTPISHLQLRAGIRVAESIPQFEQRNNDKLFLQTHFYF</sequence>